<dbReference type="GO" id="GO:0016491">
    <property type="term" value="F:oxidoreductase activity"/>
    <property type="evidence" value="ECO:0007669"/>
    <property type="project" value="InterPro"/>
</dbReference>
<dbReference type="PANTHER" id="PTHR42815">
    <property type="entry name" value="FAD-BINDING, PUTATIVE (AFU_ORTHOLOGUE AFUA_6G07600)-RELATED"/>
    <property type="match status" value="1"/>
</dbReference>
<dbReference type="InterPro" id="IPR001433">
    <property type="entry name" value="OxRdtase_FAD/NAD-bd"/>
</dbReference>
<comment type="caution">
    <text evidence="2">The sequence shown here is derived from an EMBL/GenBank/DDBJ whole genome shotgun (WGS) entry which is preliminary data.</text>
</comment>
<protein>
    <recommendedName>
        <fullName evidence="1">Oxidoreductase FAD/NAD(P)-binding domain-containing protein</fullName>
    </recommendedName>
</protein>
<dbReference type="Gene3D" id="3.40.50.80">
    <property type="entry name" value="Nucleotide-binding domain of ferredoxin-NADP reductase (FNR) module"/>
    <property type="match status" value="1"/>
</dbReference>
<accession>A0A1J8QEE9</accession>
<dbReference type="EMBL" id="LVVM01001545">
    <property type="protein sequence ID" value="OJA18331.1"/>
    <property type="molecule type" value="Genomic_DNA"/>
</dbReference>
<evidence type="ECO:0000313" key="2">
    <source>
        <dbReference type="EMBL" id="OJA18331.1"/>
    </source>
</evidence>
<dbReference type="InterPro" id="IPR039261">
    <property type="entry name" value="FNR_nucleotide-bd"/>
</dbReference>
<feature type="domain" description="Oxidoreductase FAD/NAD(P)-binding" evidence="1">
    <location>
        <begin position="533"/>
        <end position="643"/>
    </location>
</feature>
<organism evidence="2 3">
    <name type="scientific">Rhizopogon vesiculosus</name>
    <dbReference type="NCBI Taxonomy" id="180088"/>
    <lineage>
        <taxon>Eukaryota</taxon>
        <taxon>Fungi</taxon>
        <taxon>Dikarya</taxon>
        <taxon>Basidiomycota</taxon>
        <taxon>Agaricomycotina</taxon>
        <taxon>Agaricomycetes</taxon>
        <taxon>Agaricomycetidae</taxon>
        <taxon>Boletales</taxon>
        <taxon>Suillineae</taxon>
        <taxon>Rhizopogonaceae</taxon>
        <taxon>Rhizopogon</taxon>
    </lineage>
</organism>
<evidence type="ECO:0000259" key="1">
    <source>
        <dbReference type="Pfam" id="PF00175"/>
    </source>
</evidence>
<dbReference type="SUPFAM" id="SSF63380">
    <property type="entry name" value="Riboflavin synthase domain-like"/>
    <property type="match status" value="1"/>
</dbReference>
<proteinExistence type="predicted"/>
<sequence length="658" mass="71949">MTSLNGWHNGERAIQQKLGFHEAVSQSWTHIDGEMPEQHRIFYSTSLPFIPVTTLDSMGRPWSSILSGPSGEIGWVSSETYDQLSMRVRVWDGDPLKANAEYHTKSTDGSQRKMLIAGIGIQFSTRRRNKFAGSVKAIQDVEERGALFDICTTVNQAIGNCPKYITIRDLVPFVHTKPLVTHQENNLPPSVRLPSGLISFILSSDTTFIGTSYSASQEDAPRFPSHVGMNHRGGRPGFVRVRNDGRTLVLPDYSGENRVASVTPLQIPYNNLGNRLMTSLGNIEATALASLTFPSFTDGSILYVTGIAHNLVGALAQAIMPSQNTLTAIEVTGYTFVEDALPVRQREGTVSQMSPYTPPVKLLKEEQTSSTFFNNEDNIHTTLSRIELHTSDLATFTFECPHKIDIIPGQAAILDFTSFLGASPYRHMAPENPTLVNDDRIRTWTVSRCSSWTSVEDGGNTTFSLTMRLKPGGAITGALFSIANKLAELRPALLTDTRPLGLGARLVGIAGDFILESPKDYICANAPRRLLWIAGGIGITPFLAMLSGISSCSTEYEITLLLSTREPDVLLSLLSIAIKAAPHGVKLIIHVFSHTEIFDTSLPASVSLHRHSGRITPSILSNFKGECQDGVYVCGPEAFERVVLQGVVGKVKREGFAY</sequence>
<keyword evidence="3" id="KW-1185">Reference proteome</keyword>
<evidence type="ECO:0000313" key="3">
    <source>
        <dbReference type="Proteomes" id="UP000183567"/>
    </source>
</evidence>
<reference evidence="2 3" key="1">
    <citation type="submission" date="2016-03" db="EMBL/GenBank/DDBJ databases">
        <title>Comparative genomics of the ectomycorrhizal sister species Rhizopogon vinicolor and Rhizopogon vesiculosus (Basidiomycota: Boletales) reveals a divergence of the mating type B locus.</title>
        <authorList>
            <person name="Mujic A.B."/>
            <person name="Kuo A."/>
            <person name="Tritt A."/>
            <person name="Lipzen A."/>
            <person name="Chen C."/>
            <person name="Johnson J."/>
            <person name="Sharma A."/>
            <person name="Barry K."/>
            <person name="Grigoriev I.V."/>
            <person name="Spatafora J.W."/>
        </authorList>
    </citation>
    <scope>NUCLEOTIDE SEQUENCE [LARGE SCALE GENOMIC DNA]</scope>
    <source>
        <strain evidence="2 3">AM-OR11-056</strain>
    </source>
</reference>
<dbReference type="STRING" id="180088.A0A1J8QEE9"/>
<name>A0A1J8QEE9_9AGAM</name>
<dbReference type="Pfam" id="PF00175">
    <property type="entry name" value="NAD_binding_1"/>
    <property type="match status" value="1"/>
</dbReference>
<dbReference type="AlphaFoldDB" id="A0A1J8QEE9"/>
<gene>
    <name evidence="2" type="ORF">AZE42_12358</name>
</gene>
<dbReference type="OrthoDB" id="436496at2759"/>
<dbReference type="PANTHER" id="PTHR42815:SF2">
    <property type="entry name" value="FAD-BINDING, PUTATIVE (AFU_ORTHOLOGUE AFUA_6G07600)-RELATED"/>
    <property type="match status" value="1"/>
</dbReference>
<dbReference type="SUPFAM" id="SSF52343">
    <property type="entry name" value="Ferredoxin reductase-like, C-terminal NADP-linked domain"/>
    <property type="match status" value="1"/>
</dbReference>
<dbReference type="Proteomes" id="UP000183567">
    <property type="component" value="Unassembled WGS sequence"/>
</dbReference>
<dbReference type="InterPro" id="IPR017938">
    <property type="entry name" value="Riboflavin_synthase-like_b-brl"/>
</dbReference>